<name>T0QPF2_SAPDV</name>
<accession>T0QPF2</accession>
<organism evidence="3 4">
    <name type="scientific">Saprolegnia diclina (strain VS20)</name>
    <dbReference type="NCBI Taxonomy" id="1156394"/>
    <lineage>
        <taxon>Eukaryota</taxon>
        <taxon>Sar</taxon>
        <taxon>Stramenopiles</taxon>
        <taxon>Oomycota</taxon>
        <taxon>Saprolegniomycetes</taxon>
        <taxon>Saprolegniales</taxon>
        <taxon>Saprolegniaceae</taxon>
        <taxon>Saprolegnia</taxon>
    </lineage>
</organism>
<feature type="signal peptide" evidence="2">
    <location>
        <begin position="1"/>
        <end position="18"/>
    </location>
</feature>
<dbReference type="RefSeq" id="XP_008610042.1">
    <property type="nucleotide sequence ID" value="XM_008611820.1"/>
</dbReference>
<dbReference type="OrthoDB" id="78201at2759"/>
<reference evidence="3 4" key="1">
    <citation type="submission" date="2012-04" db="EMBL/GenBank/DDBJ databases">
        <title>The Genome Sequence of Saprolegnia declina VS20.</title>
        <authorList>
            <consortium name="The Broad Institute Genome Sequencing Platform"/>
            <person name="Russ C."/>
            <person name="Nusbaum C."/>
            <person name="Tyler B."/>
            <person name="van West P."/>
            <person name="Dieguez-Uribeondo J."/>
            <person name="de Bruijn I."/>
            <person name="Tripathy S."/>
            <person name="Jiang R."/>
            <person name="Young S.K."/>
            <person name="Zeng Q."/>
            <person name="Gargeya S."/>
            <person name="Fitzgerald M."/>
            <person name="Haas B."/>
            <person name="Abouelleil A."/>
            <person name="Alvarado L."/>
            <person name="Arachchi H.M."/>
            <person name="Berlin A."/>
            <person name="Chapman S.B."/>
            <person name="Goldberg J."/>
            <person name="Griggs A."/>
            <person name="Gujja S."/>
            <person name="Hansen M."/>
            <person name="Howarth C."/>
            <person name="Imamovic A."/>
            <person name="Larimer J."/>
            <person name="McCowen C."/>
            <person name="Montmayeur A."/>
            <person name="Murphy C."/>
            <person name="Neiman D."/>
            <person name="Pearson M."/>
            <person name="Priest M."/>
            <person name="Roberts A."/>
            <person name="Saif S."/>
            <person name="Shea T."/>
            <person name="Sisk P."/>
            <person name="Sykes S."/>
            <person name="Wortman J."/>
            <person name="Nusbaum C."/>
            <person name="Birren B."/>
        </authorList>
    </citation>
    <scope>NUCLEOTIDE SEQUENCE [LARGE SCALE GENOMIC DNA]</scope>
    <source>
        <strain evidence="3 4">VS20</strain>
    </source>
</reference>
<proteinExistence type="predicted"/>
<evidence type="ECO:0000256" key="2">
    <source>
        <dbReference type="SAM" id="SignalP"/>
    </source>
</evidence>
<evidence type="ECO:0000313" key="4">
    <source>
        <dbReference type="Proteomes" id="UP000030762"/>
    </source>
</evidence>
<keyword evidence="2" id="KW-0732">Signal</keyword>
<gene>
    <name evidence="3" type="ORF">SDRG_06061</name>
</gene>
<dbReference type="OMA" id="NVTPCAM"/>
<evidence type="ECO:0008006" key="5">
    <source>
        <dbReference type="Google" id="ProtNLM"/>
    </source>
</evidence>
<feature type="compositionally biased region" description="Polar residues" evidence="1">
    <location>
        <begin position="144"/>
        <end position="160"/>
    </location>
</feature>
<feature type="chain" id="PRO_5004583429" description="Secreted protein" evidence="2">
    <location>
        <begin position="19"/>
        <end position="189"/>
    </location>
</feature>
<dbReference type="EMBL" id="JH767147">
    <property type="protein sequence ID" value="EQC36621.1"/>
    <property type="molecule type" value="Genomic_DNA"/>
</dbReference>
<dbReference type="GeneID" id="19946788"/>
<protein>
    <recommendedName>
        <fullName evidence="5">Secreted protein</fullName>
    </recommendedName>
</protein>
<dbReference type="InParanoid" id="T0QPF2"/>
<evidence type="ECO:0000313" key="3">
    <source>
        <dbReference type="EMBL" id="EQC36621.1"/>
    </source>
</evidence>
<feature type="region of interest" description="Disordered" evidence="1">
    <location>
        <begin position="123"/>
        <end position="163"/>
    </location>
</feature>
<evidence type="ECO:0000256" key="1">
    <source>
        <dbReference type="SAM" id="MobiDB-lite"/>
    </source>
</evidence>
<dbReference type="Proteomes" id="UP000030762">
    <property type="component" value="Unassembled WGS sequence"/>
</dbReference>
<dbReference type="AlphaFoldDB" id="T0QPF2"/>
<sequence>MKPHCSALLFLATAIVAAGPLAPCDQAQLIAATTPVNSGPAAKACLTSASIKDMQALFNAPLTPTQASLFTKSPKCQTWYSAYTGVLANVTPCAMPNGLDVRAMATVPFASFLPEMQKAANATKASNATTAPPSNSAVIAPAGSSASDNAPSPTKTTTTGPRAVVNTTSTAASWTISVATVTAAAVLYW</sequence>
<dbReference type="VEuPathDB" id="FungiDB:SDRG_06061"/>
<keyword evidence="4" id="KW-1185">Reference proteome</keyword>
<feature type="compositionally biased region" description="Low complexity" evidence="1">
    <location>
        <begin position="123"/>
        <end position="134"/>
    </location>
</feature>